<accession>A0A3P8VL02</accession>
<evidence type="ECO:0000256" key="3">
    <source>
        <dbReference type="ARBA" id="ARBA00022692"/>
    </source>
</evidence>
<dbReference type="InterPro" id="IPR007110">
    <property type="entry name" value="Ig-like_dom"/>
</dbReference>
<evidence type="ECO:0000256" key="8">
    <source>
        <dbReference type="ARBA" id="ARBA00023170"/>
    </source>
</evidence>
<keyword evidence="8" id="KW-0675">Receptor</keyword>
<name>A0A3P8VL02_CYNSE</name>
<evidence type="ECO:0000256" key="6">
    <source>
        <dbReference type="ARBA" id="ARBA00023136"/>
    </source>
</evidence>
<evidence type="ECO:0000256" key="1">
    <source>
        <dbReference type="ARBA" id="ARBA00004251"/>
    </source>
</evidence>
<dbReference type="InterPro" id="IPR036179">
    <property type="entry name" value="Ig-like_dom_sf"/>
</dbReference>
<evidence type="ECO:0000256" key="9">
    <source>
        <dbReference type="ARBA" id="ARBA00023180"/>
    </source>
</evidence>
<evidence type="ECO:0000256" key="7">
    <source>
        <dbReference type="ARBA" id="ARBA00023157"/>
    </source>
</evidence>
<keyword evidence="2" id="KW-1003">Cell membrane</keyword>
<evidence type="ECO:0000256" key="11">
    <source>
        <dbReference type="SAM" id="MobiDB-lite"/>
    </source>
</evidence>
<evidence type="ECO:0000256" key="4">
    <source>
        <dbReference type="ARBA" id="ARBA00022729"/>
    </source>
</evidence>
<dbReference type="GeneTree" id="ENSGT00940000163670"/>
<dbReference type="Proteomes" id="UP000265120">
    <property type="component" value="Chromosome 19"/>
</dbReference>
<reference evidence="13" key="3">
    <citation type="submission" date="2025-09" db="UniProtKB">
        <authorList>
            <consortium name="Ensembl"/>
        </authorList>
    </citation>
    <scope>IDENTIFICATION</scope>
</reference>
<keyword evidence="6" id="KW-0472">Membrane</keyword>
<dbReference type="Ensembl" id="ENSCSET00000014068.1">
    <property type="protein sequence ID" value="ENSCSEP00000013906.1"/>
    <property type="gene ID" value="ENSCSEG00000008931.1"/>
</dbReference>
<evidence type="ECO:0000256" key="2">
    <source>
        <dbReference type="ARBA" id="ARBA00022475"/>
    </source>
</evidence>
<dbReference type="GO" id="GO:0009897">
    <property type="term" value="C:external side of plasma membrane"/>
    <property type="evidence" value="ECO:0007669"/>
    <property type="project" value="TreeGrafter"/>
</dbReference>
<dbReference type="Pfam" id="PF08205">
    <property type="entry name" value="C2-set_2"/>
    <property type="match status" value="1"/>
</dbReference>
<evidence type="ECO:0000313" key="14">
    <source>
        <dbReference type="Proteomes" id="UP000265120"/>
    </source>
</evidence>
<dbReference type="PANTHER" id="PTHR25466:SF14">
    <property type="entry name" value="BUTYROPHILIN SUBFAMILY 2 MEMBER A2-LIKE-RELATED"/>
    <property type="match status" value="1"/>
</dbReference>
<organism evidence="13 14">
    <name type="scientific">Cynoglossus semilaevis</name>
    <name type="common">Tongue sole</name>
    <dbReference type="NCBI Taxonomy" id="244447"/>
    <lineage>
        <taxon>Eukaryota</taxon>
        <taxon>Metazoa</taxon>
        <taxon>Chordata</taxon>
        <taxon>Craniata</taxon>
        <taxon>Vertebrata</taxon>
        <taxon>Euteleostomi</taxon>
        <taxon>Actinopterygii</taxon>
        <taxon>Neopterygii</taxon>
        <taxon>Teleostei</taxon>
        <taxon>Neoteleostei</taxon>
        <taxon>Acanthomorphata</taxon>
        <taxon>Carangaria</taxon>
        <taxon>Pleuronectiformes</taxon>
        <taxon>Pleuronectoidei</taxon>
        <taxon>Cynoglossidae</taxon>
        <taxon>Cynoglossinae</taxon>
        <taxon>Cynoglossus</taxon>
    </lineage>
</organism>
<feature type="domain" description="Ig-like" evidence="12">
    <location>
        <begin position="18"/>
        <end position="114"/>
    </location>
</feature>
<reference evidence="13 14" key="1">
    <citation type="journal article" date="2014" name="Nat. Genet.">
        <title>Whole-genome sequence of a flatfish provides insights into ZW sex chromosome evolution and adaptation to a benthic lifestyle.</title>
        <authorList>
            <person name="Chen S."/>
            <person name="Zhang G."/>
            <person name="Shao C."/>
            <person name="Huang Q."/>
            <person name="Liu G."/>
            <person name="Zhang P."/>
            <person name="Song W."/>
            <person name="An N."/>
            <person name="Chalopin D."/>
            <person name="Volff J.N."/>
            <person name="Hong Y."/>
            <person name="Li Q."/>
            <person name="Sha Z."/>
            <person name="Zhou H."/>
            <person name="Xie M."/>
            <person name="Yu Q."/>
            <person name="Liu Y."/>
            <person name="Xiang H."/>
            <person name="Wang N."/>
            <person name="Wu K."/>
            <person name="Yang C."/>
            <person name="Zhou Q."/>
            <person name="Liao X."/>
            <person name="Yang L."/>
            <person name="Hu Q."/>
            <person name="Zhang J."/>
            <person name="Meng L."/>
            <person name="Jin L."/>
            <person name="Tian Y."/>
            <person name="Lian J."/>
            <person name="Yang J."/>
            <person name="Miao G."/>
            <person name="Liu S."/>
            <person name="Liang Z."/>
            <person name="Yan F."/>
            <person name="Li Y."/>
            <person name="Sun B."/>
            <person name="Zhang H."/>
            <person name="Zhang J."/>
            <person name="Zhu Y."/>
            <person name="Du M."/>
            <person name="Zhao Y."/>
            <person name="Schartl M."/>
            <person name="Tang Q."/>
            <person name="Wang J."/>
        </authorList>
    </citation>
    <scope>NUCLEOTIDE SEQUENCE</scope>
</reference>
<dbReference type="InterPro" id="IPR013106">
    <property type="entry name" value="Ig_V-set"/>
</dbReference>
<dbReference type="GO" id="GO:0031295">
    <property type="term" value="P:T cell costimulation"/>
    <property type="evidence" value="ECO:0007669"/>
    <property type="project" value="TreeGrafter"/>
</dbReference>
<dbReference type="InterPro" id="IPR003599">
    <property type="entry name" value="Ig_sub"/>
</dbReference>
<keyword evidence="14" id="KW-1185">Reference proteome</keyword>
<keyword evidence="10" id="KW-0393">Immunoglobulin domain</keyword>
<dbReference type="GO" id="GO:0006955">
    <property type="term" value="P:immune response"/>
    <property type="evidence" value="ECO:0007669"/>
    <property type="project" value="TreeGrafter"/>
</dbReference>
<evidence type="ECO:0000313" key="13">
    <source>
        <dbReference type="Ensembl" id="ENSCSEP00000013906.1"/>
    </source>
</evidence>
<dbReference type="AlphaFoldDB" id="A0A3P8VL02"/>
<dbReference type="GO" id="GO:0071222">
    <property type="term" value="P:cellular response to lipopolysaccharide"/>
    <property type="evidence" value="ECO:0007669"/>
    <property type="project" value="TreeGrafter"/>
</dbReference>
<dbReference type="Gene3D" id="2.60.40.10">
    <property type="entry name" value="Immunoglobulins"/>
    <property type="match status" value="2"/>
</dbReference>
<sequence length="340" mass="37464">MSYKVNAVVSVFCARLTPAPIQSVMMEMTDDLLTCSSQNIHPVPHVTWATDPPPDHGFTENSTLKITDHKGLYTVESSLRILGNLSHNTYFCSFTSADKTQEWTSSWRNQEDVTQEEGHALSVPCVAPHTVQNFSLTWTFSSSTDPAVILRFDSRTRLVSNQWEGRAELDQNLLLLGNGSLLIHKPDREEHSGTYTCTFSGLQSRHVVQTRVNITEASVGEDEEGVKRSWWSSAASVAFVLFSITVALPQCLRHRAVETPSVPHRCNGAGLDKGPQTTAAYTLVLPTVERTAVHNEVSGHLPKTTEKVPVAGAEEVRSAERPPVEDHDGLDQDGSSLHRP</sequence>
<dbReference type="SUPFAM" id="SSF48726">
    <property type="entry name" value="Immunoglobulin"/>
    <property type="match status" value="2"/>
</dbReference>
<dbReference type="GO" id="GO:0007166">
    <property type="term" value="P:cell surface receptor signaling pathway"/>
    <property type="evidence" value="ECO:0007669"/>
    <property type="project" value="TreeGrafter"/>
</dbReference>
<dbReference type="InterPro" id="IPR013783">
    <property type="entry name" value="Ig-like_fold"/>
</dbReference>
<keyword evidence="9" id="KW-0325">Glycoprotein</keyword>
<keyword evidence="3" id="KW-0812">Transmembrane</keyword>
<dbReference type="PROSITE" id="PS50835">
    <property type="entry name" value="IG_LIKE"/>
    <property type="match status" value="2"/>
</dbReference>
<proteinExistence type="predicted"/>
<evidence type="ECO:0000259" key="12">
    <source>
        <dbReference type="PROSITE" id="PS50835"/>
    </source>
</evidence>
<feature type="region of interest" description="Disordered" evidence="11">
    <location>
        <begin position="295"/>
        <end position="340"/>
    </location>
</feature>
<comment type="subcellular location">
    <subcellularLocation>
        <location evidence="1">Cell membrane</location>
        <topology evidence="1">Single-pass type I membrane protein</topology>
    </subcellularLocation>
</comment>
<dbReference type="InterPro" id="IPR013162">
    <property type="entry name" value="CD80_C2-set"/>
</dbReference>
<feature type="compositionally biased region" description="Basic and acidic residues" evidence="11">
    <location>
        <begin position="314"/>
        <end position="330"/>
    </location>
</feature>
<evidence type="ECO:0000256" key="5">
    <source>
        <dbReference type="ARBA" id="ARBA00022989"/>
    </source>
</evidence>
<dbReference type="InterPro" id="IPR051713">
    <property type="entry name" value="T-cell_Activation_Regulation"/>
</dbReference>
<dbReference type="GO" id="GO:0042102">
    <property type="term" value="P:positive regulation of T cell proliferation"/>
    <property type="evidence" value="ECO:0007669"/>
    <property type="project" value="TreeGrafter"/>
</dbReference>
<reference evidence="13" key="2">
    <citation type="submission" date="2025-08" db="UniProtKB">
        <authorList>
            <consortium name="Ensembl"/>
        </authorList>
    </citation>
    <scope>IDENTIFICATION</scope>
</reference>
<evidence type="ECO:0000256" key="10">
    <source>
        <dbReference type="ARBA" id="ARBA00023319"/>
    </source>
</evidence>
<keyword evidence="4" id="KW-0732">Signal</keyword>
<dbReference type="SMART" id="SM00409">
    <property type="entry name" value="IG"/>
    <property type="match status" value="1"/>
</dbReference>
<dbReference type="PANTHER" id="PTHR25466">
    <property type="entry name" value="T-LYMPHOCYTE ACTIVATION ANTIGEN"/>
    <property type="match status" value="1"/>
</dbReference>
<dbReference type="GO" id="GO:0042130">
    <property type="term" value="P:negative regulation of T cell proliferation"/>
    <property type="evidence" value="ECO:0007669"/>
    <property type="project" value="TreeGrafter"/>
</dbReference>
<protein>
    <submittedName>
        <fullName evidence="13">HERV-H LTR-associating 2a, tandem duplicate 2</fullName>
    </submittedName>
</protein>
<dbReference type="Pfam" id="PF07686">
    <property type="entry name" value="V-set"/>
    <property type="match status" value="1"/>
</dbReference>
<keyword evidence="5" id="KW-1133">Transmembrane helix</keyword>
<keyword evidence="7" id="KW-1015">Disulfide bond</keyword>
<feature type="domain" description="Ig-like" evidence="12">
    <location>
        <begin position="117"/>
        <end position="215"/>
    </location>
</feature>